<dbReference type="Gene3D" id="1.25.40.10">
    <property type="entry name" value="Tetratricopeptide repeat domain"/>
    <property type="match status" value="2"/>
</dbReference>
<organism evidence="3 4">
    <name type="scientific">Zavarzinia aquatilis</name>
    <dbReference type="NCBI Taxonomy" id="2211142"/>
    <lineage>
        <taxon>Bacteria</taxon>
        <taxon>Pseudomonadati</taxon>
        <taxon>Pseudomonadota</taxon>
        <taxon>Alphaproteobacteria</taxon>
        <taxon>Rhodospirillales</taxon>
        <taxon>Zavarziniaceae</taxon>
        <taxon>Zavarzinia</taxon>
    </lineage>
</organism>
<dbReference type="Proteomes" id="UP000245461">
    <property type="component" value="Unassembled WGS sequence"/>
</dbReference>
<accession>A0A317DU66</accession>
<dbReference type="RefSeq" id="WP_109907983.1">
    <property type="nucleotide sequence ID" value="NZ_QGLE01000018.1"/>
</dbReference>
<keyword evidence="1" id="KW-0175">Coiled coil</keyword>
<dbReference type="InterPro" id="IPR011990">
    <property type="entry name" value="TPR-like_helical_dom_sf"/>
</dbReference>
<name>A0A317DU66_9PROT</name>
<proteinExistence type="predicted"/>
<evidence type="ECO:0000313" key="4">
    <source>
        <dbReference type="Proteomes" id="UP000245461"/>
    </source>
</evidence>
<sequence length="1185" mass="127106">MLLPLFLSLNLMVCGDVLWGANGVTKTRVLGFLLVVFVGMLGMPVFADDAGRGGGEGGAALEMLQDRVRQAYRELRYEDAARLAQEALDAPPMQATGYSGFTANLLDLARALIGWGYVEEAIARLDEAQRLTNASTVTGELEIAEVHAVRATALVRLQQWPAALEEIERAGAIWQRHLPPDHMDRGRYALERGEILLRLKRFGEAEVAARDALAIYESAVEPKWRGTEDAARNLSWRKEYGRLLGYGYSIALLIDSMIGQGRGADADREFLSLLTSVYYAHKSSYFPDEILFIRRYAGVYHRLGRPENVEIFFRDAFKYWSENNLLGHHEAIDLTIDLGGLLIDTGKAGEARRLLNEALLRAEMARPQDPLQISALLKVLARATADQPEVSAAFRERAREYAPADDSVADRKHIADLVAEGDRLMARAAIAAAEERYRAALERDARAGVPDPGQRISILLGLARSALARKNVPACERYVLEAEKLYEEKNIRDEELYIGIRVAKARLLLARGDFDGAGMILGMALARPDAFGSGDSPGAGILSIFEGMLDSLVQQGSLIEAARQAVTNMSMRTTPGNAGTIAASGQYFRKYVPLLLRANDAASNGSDNGEFFLSAFNVLQWVQASALTDAIASAAQRQGVGVSAAAAQRELDDILNEIAALDREIDRLMADSSVPPAQKVVDVEKMREQRDFQSGFIPGLRSRISSVTQGYDPDPAFAPVPFDEIVPLLKRDEALLAITIYDDYEAGKERVAVIAIQGGAGGRARYALSALDLGEGDVGSRLRLLVRQMRCSAALADPDCAAVIAGCSPSSRGADDGDLCRDWAEAARPPFDFAAAAALYDLLIPAELRAHVAGRKLLISPDPDLMGLPFHLLLTAPLPAGLAGAEASRKAPWLFQSHPSITILPTISSLRDLREADRRPPAPKALVGFGDPVIGVGGTVDCTKTFQQVALRGLPQQAEALLSSLNSGGTPTVDVEIVRAQASLPDSRCELEAIAGLFPKPGDTSLFLGAEATEAQVKALNHTGALKQYRILHFATHAVVAGELGASNGEAGLILTPPARGTIDDDGLLTTSEIARLRLNADLVVLSACNTAAGNDRGSEALGGLAQAFFAAGARSLMVSHWPVSSPAAVDLTTRSFAALAANPATDRGEALVLAMRGALQAADSEATAHPSWWGAFVLVGNGAR</sequence>
<evidence type="ECO:0000256" key="1">
    <source>
        <dbReference type="SAM" id="Coils"/>
    </source>
</evidence>
<evidence type="ECO:0000313" key="3">
    <source>
        <dbReference type="EMBL" id="PWR17924.1"/>
    </source>
</evidence>
<protein>
    <recommendedName>
        <fullName evidence="2">CHAT domain-containing protein</fullName>
    </recommendedName>
</protein>
<dbReference type="Pfam" id="PF12770">
    <property type="entry name" value="CHAT"/>
    <property type="match status" value="1"/>
</dbReference>
<dbReference type="SUPFAM" id="SSF48452">
    <property type="entry name" value="TPR-like"/>
    <property type="match status" value="2"/>
</dbReference>
<dbReference type="InterPro" id="IPR024983">
    <property type="entry name" value="CHAT_dom"/>
</dbReference>
<gene>
    <name evidence="3" type="ORF">DKG74_20165</name>
</gene>
<evidence type="ECO:0000259" key="2">
    <source>
        <dbReference type="Pfam" id="PF12770"/>
    </source>
</evidence>
<feature type="domain" description="CHAT" evidence="2">
    <location>
        <begin position="835"/>
        <end position="1182"/>
    </location>
</feature>
<dbReference type="AlphaFoldDB" id="A0A317DU66"/>
<comment type="caution">
    <text evidence="3">The sequence shown here is derived from an EMBL/GenBank/DDBJ whole genome shotgun (WGS) entry which is preliminary data.</text>
</comment>
<reference evidence="3 4" key="1">
    <citation type="submission" date="2018-05" db="EMBL/GenBank/DDBJ databases">
        <title>Zavarzinia sp. HR-AS.</title>
        <authorList>
            <person name="Lee Y."/>
            <person name="Jeon C.O."/>
        </authorList>
    </citation>
    <scope>NUCLEOTIDE SEQUENCE [LARGE SCALE GENOMIC DNA]</scope>
    <source>
        <strain evidence="3 4">HR-AS</strain>
    </source>
</reference>
<feature type="coiled-coil region" evidence="1">
    <location>
        <begin position="644"/>
        <end position="671"/>
    </location>
</feature>
<dbReference type="OrthoDB" id="9787760at2"/>
<keyword evidence="4" id="KW-1185">Reference proteome</keyword>
<dbReference type="EMBL" id="QGLE01000018">
    <property type="protein sequence ID" value="PWR17924.1"/>
    <property type="molecule type" value="Genomic_DNA"/>
</dbReference>